<dbReference type="FunFam" id="3.40.1810.10:FF:000003">
    <property type="entry name" value="MADS-box transcription factor MADS-MC"/>
    <property type="match status" value="1"/>
</dbReference>
<dbReference type="SUPFAM" id="SSF55455">
    <property type="entry name" value="SRF-like"/>
    <property type="match status" value="1"/>
</dbReference>
<keyword evidence="6" id="KW-0175">Coiled coil</keyword>
<dbReference type="AlphaFoldDB" id="A0AAN7QEC6"/>
<dbReference type="Pfam" id="PF00319">
    <property type="entry name" value="SRF-TF"/>
    <property type="match status" value="1"/>
</dbReference>
<organism evidence="9 10">
    <name type="scientific">Trapa natans</name>
    <name type="common">Water chestnut</name>
    <dbReference type="NCBI Taxonomy" id="22666"/>
    <lineage>
        <taxon>Eukaryota</taxon>
        <taxon>Viridiplantae</taxon>
        <taxon>Streptophyta</taxon>
        <taxon>Embryophyta</taxon>
        <taxon>Tracheophyta</taxon>
        <taxon>Spermatophyta</taxon>
        <taxon>Magnoliopsida</taxon>
        <taxon>eudicotyledons</taxon>
        <taxon>Gunneridae</taxon>
        <taxon>Pentapetalae</taxon>
        <taxon>rosids</taxon>
        <taxon>malvids</taxon>
        <taxon>Myrtales</taxon>
        <taxon>Lythraceae</taxon>
        <taxon>Trapa</taxon>
    </lineage>
</organism>
<dbReference type="EMBL" id="JAXQNO010000023">
    <property type="protein sequence ID" value="KAK4765151.1"/>
    <property type="molecule type" value="Genomic_DNA"/>
</dbReference>
<dbReference type="GO" id="GO:0005634">
    <property type="term" value="C:nucleus"/>
    <property type="evidence" value="ECO:0007669"/>
    <property type="project" value="UniProtKB-SubCell"/>
</dbReference>
<dbReference type="Pfam" id="PF01486">
    <property type="entry name" value="K-box"/>
    <property type="match status" value="1"/>
</dbReference>
<dbReference type="InterPro" id="IPR002487">
    <property type="entry name" value="TF_Kbox"/>
</dbReference>
<evidence type="ECO:0000256" key="4">
    <source>
        <dbReference type="ARBA" id="ARBA00023163"/>
    </source>
</evidence>
<gene>
    <name evidence="9" type="ORF">SAY86_026241</name>
</gene>
<feature type="domain" description="K-box" evidence="8">
    <location>
        <begin position="83"/>
        <end position="174"/>
    </location>
</feature>
<dbReference type="PROSITE" id="PS51297">
    <property type="entry name" value="K_BOX"/>
    <property type="match status" value="1"/>
</dbReference>
<dbReference type="GO" id="GO:0045944">
    <property type="term" value="P:positive regulation of transcription by RNA polymerase II"/>
    <property type="evidence" value="ECO:0007669"/>
    <property type="project" value="InterPro"/>
</dbReference>
<dbReference type="PRINTS" id="PR00404">
    <property type="entry name" value="MADSDOMAIN"/>
</dbReference>
<keyword evidence="2" id="KW-0805">Transcription regulation</keyword>
<keyword evidence="3" id="KW-0238">DNA-binding</keyword>
<keyword evidence="4" id="KW-0804">Transcription</keyword>
<keyword evidence="5" id="KW-0539">Nucleus</keyword>
<accession>A0AAN7QEC6</accession>
<dbReference type="PROSITE" id="PS50066">
    <property type="entry name" value="MADS_BOX_2"/>
    <property type="match status" value="1"/>
</dbReference>
<feature type="domain" description="MADS-box" evidence="7">
    <location>
        <begin position="1"/>
        <end position="61"/>
    </location>
</feature>
<evidence type="ECO:0000259" key="8">
    <source>
        <dbReference type="PROSITE" id="PS51297"/>
    </source>
</evidence>
<evidence type="ECO:0000256" key="6">
    <source>
        <dbReference type="SAM" id="Coils"/>
    </source>
</evidence>
<dbReference type="InterPro" id="IPR033896">
    <property type="entry name" value="MEF2-like_N"/>
</dbReference>
<dbReference type="Proteomes" id="UP001346149">
    <property type="component" value="Unassembled WGS sequence"/>
</dbReference>
<dbReference type="CDD" id="cd00265">
    <property type="entry name" value="MADS_MEF2_like"/>
    <property type="match status" value="1"/>
</dbReference>
<dbReference type="GO" id="GO:0000977">
    <property type="term" value="F:RNA polymerase II transcription regulatory region sequence-specific DNA binding"/>
    <property type="evidence" value="ECO:0007669"/>
    <property type="project" value="InterPro"/>
</dbReference>
<dbReference type="InterPro" id="IPR050142">
    <property type="entry name" value="MADS-box/MEF2_TF"/>
</dbReference>
<evidence type="ECO:0000256" key="5">
    <source>
        <dbReference type="ARBA" id="ARBA00023242"/>
    </source>
</evidence>
<dbReference type="GO" id="GO:0046983">
    <property type="term" value="F:protein dimerization activity"/>
    <property type="evidence" value="ECO:0007669"/>
    <property type="project" value="InterPro"/>
</dbReference>
<reference evidence="9 10" key="1">
    <citation type="journal article" date="2023" name="Hortic Res">
        <title>Pangenome of water caltrop reveals structural variations and asymmetric subgenome divergence after allopolyploidization.</title>
        <authorList>
            <person name="Zhang X."/>
            <person name="Chen Y."/>
            <person name="Wang L."/>
            <person name="Yuan Y."/>
            <person name="Fang M."/>
            <person name="Shi L."/>
            <person name="Lu R."/>
            <person name="Comes H.P."/>
            <person name="Ma Y."/>
            <person name="Chen Y."/>
            <person name="Huang G."/>
            <person name="Zhou Y."/>
            <person name="Zheng Z."/>
            <person name="Qiu Y."/>
        </authorList>
    </citation>
    <scope>NUCLEOTIDE SEQUENCE [LARGE SCALE GENOMIC DNA]</scope>
    <source>
        <strain evidence="9">F231</strain>
    </source>
</reference>
<dbReference type="PANTHER" id="PTHR48019">
    <property type="entry name" value="SERUM RESPONSE FACTOR HOMOLOG"/>
    <property type="match status" value="1"/>
</dbReference>
<keyword evidence="10" id="KW-1185">Reference proteome</keyword>
<dbReference type="InterPro" id="IPR036879">
    <property type="entry name" value="TF_MADSbox_sf"/>
</dbReference>
<comment type="subcellular location">
    <subcellularLocation>
        <location evidence="1">Nucleus</location>
    </subcellularLocation>
</comment>
<protein>
    <submittedName>
        <fullName evidence="9">Uncharacterized protein</fullName>
    </submittedName>
</protein>
<name>A0AAN7QEC6_TRANT</name>
<evidence type="ECO:0000313" key="9">
    <source>
        <dbReference type="EMBL" id="KAK4765151.1"/>
    </source>
</evidence>
<evidence type="ECO:0000259" key="7">
    <source>
        <dbReference type="PROSITE" id="PS50066"/>
    </source>
</evidence>
<evidence type="ECO:0000256" key="2">
    <source>
        <dbReference type="ARBA" id="ARBA00023015"/>
    </source>
</evidence>
<dbReference type="GO" id="GO:0003700">
    <property type="term" value="F:DNA-binding transcription factor activity"/>
    <property type="evidence" value="ECO:0007669"/>
    <property type="project" value="InterPro"/>
</dbReference>
<evidence type="ECO:0000256" key="3">
    <source>
        <dbReference type="ARBA" id="ARBA00023125"/>
    </source>
</evidence>
<proteinExistence type="predicted"/>
<evidence type="ECO:0000313" key="10">
    <source>
        <dbReference type="Proteomes" id="UP001346149"/>
    </source>
</evidence>
<sequence length="195" mass="22308">MGRKKLEIKRIEDKSSRQVTFSKRRSGLIKKARELSILCDVEVALLVFSSRGRHYEFCSSNSLVDMLERYQNYMEEQSQSNAAEAQGCQSESGSRSYEELLQLVQRLTEEPDSEDQRVDDLVELEKDLTAALTQTRCRKTQLMMESVMTLQEQERLLKEEKELLQQEIAALTTQDGAGEEAVSSGKHPATLNLLW</sequence>
<feature type="coiled-coil region" evidence="6">
    <location>
        <begin position="147"/>
        <end position="174"/>
    </location>
</feature>
<comment type="caution">
    <text evidence="9">The sequence shown here is derived from an EMBL/GenBank/DDBJ whole genome shotgun (WGS) entry which is preliminary data.</text>
</comment>
<evidence type="ECO:0000256" key="1">
    <source>
        <dbReference type="ARBA" id="ARBA00004123"/>
    </source>
</evidence>
<dbReference type="InterPro" id="IPR002100">
    <property type="entry name" value="TF_MADSbox"/>
</dbReference>
<dbReference type="Gene3D" id="3.40.1810.10">
    <property type="entry name" value="Transcription factor, MADS-box"/>
    <property type="match status" value="1"/>
</dbReference>
<dbReference type="SMART" id="SM00432">
    <property type="entry name" value="MADS"/>
    <property type="match status" value="1"/>
</dbReference>